<keyword evidence="1" id="KW-0732">Signal</keyword>
<accession>A0A1F7F7C0</accession>
<dbReference type="EMBL" id="MFYX01000106">
    <property type="protein sequence ID" value="OGK02531.1"/>
    <property type="molecule type" value="Genomic_DNA"/>
</dbReference>
<proteinExistence type="predicted"/>
<feature type="chain" id="PRO_5009528466" description="YfiR family protein" evidence="1">
    <location>
        <begin position="33"/>
        <end position="201"/>
    </location>
</feature>
<evidence type="ECO:0008006" key="4">
    <source>
        <dbReference type="Google" id="ProtNLM"/>
    </source>
</evidence>
<name>A0A1F7F7C0_UNCRA</name>
<dbReference type="AlphaFoldDB" id="A0A1F7F7C0"/>
<comment type="caution">
    <text evidence="2">The sequence shown here is derived from an EMBL/GenBank/DDBJ whole genome shotgun (WGS) entry which is preliminary data.</text>
</comment>
<dbReference type="Proteomes" id="UP000179243">
    <property type="component" value="Unassembled WGS sequence"/>
</dbReference>
<reference evidence="2 3" key="1">
    <citation type="journal article" date="2016" name="Nat. Commun.">
        <title>Thousands of microbial genomes shed light on interconnected biogeochemical processes in an aquifer system.</title>
        <authorList>
            <person name="Anantharaman K."/>
            <person name="Brown C.T."/>
            <person name="Hug L.A."/>
            <person name="Sharon I."/>
            <person name="Castelle C.J."/>
            <person name="Probst A.J."/>
            <person name="Thomas B.C."/>
            <person name="Singh A."/>
            <person name="Wilkins M.J."/>
            <person name="Karaoz U."/>
            <person name="Brodie E.L."/>
            <person name="Williams K.H."/>
            <person name="Hubbard S.S."/>
            <person name="Banfield J.F."/>
        </authorList>
    </citation>
    <scope>NUCLEOTIDE SEQUENCE [LARGE SCALE GENOMIC DNA]</scope>
</reference>
<evidence type="ECO:0000256" key="1">
    <source>
        <dbReference type="SAM" id="SignalP"/>
    </source>
</evidence>
<dbReference type="Gene3D" id="3.40.50.2300">
    <property type="match status" value="1"/>
</dbReference>
<protein>
    <recommendedName>
        <fullName evidence="4">YfiR family protein</fullName>
    </recommendedName>
</protein>
<dbReference type="InterPro" id="IPR025293">
    <property type="entry name" value="YfiR/HmsC-like"/>
</dbReference>
<evidence type="ECO:0000313" key="2">
    <source>
        <dbReference type="EMBL" id="OGK02531.1"/>
    </source>
</evidence>
<sequence>MIFFTNKPMKKTLLRIALYFAAAGMIPSWCHAQEMAVPIDVQYLIFMKILGFDRNLDLASQAELRIGVIFQTKFNESLRTKELFIETAQKNQSIKVNNRQVILVPLEVAERDGVEKAIRDAGVSVLYVTPLRAFNIKDITAIARANKIVTLTGVPAYVSLGIAMGLDVKGDKPQILVNLAAAKAEGMNLSSQMLKLTKIID</sequence>
<evidence type="ECO:0000313" key="3">
    <source>
        <dbReference type="Proteomes" id="UP000179243"/>
    </source>
</evidence>
<dbReference type="Pfam" id="PF13689">
    <property type="entry name" value="DUF4154"/>
    <property type="match status" value="1"/>
</dbReference>
<feature type="signal peptide" evidence="1">
    <location>
        <begin position="1"/>
        <end position="32"/>
    </location>
</feature>
<gene>
    <name evidence="2" type="ORF">A2519_12065</name>
</gene>
<organism evidence="2 3">
    <name type="scientific">Candidatus Raymondbacteria bacterium RIFOXYD12_FULL_49_13</name>
    <dbReference type="NCBI Taxonomy" id="1817890"/>
    <lineage>
        <taxon>Bacteria</taxon>
        <taxon>Raymondiibacteriota</taxon>
    </lineage>
</organism>